<sequence length="454" mass="47697">MIRALLLILGLALAPSAAFAQTIIQGVTPRGIAYALAPRPANPLVVLSFAWRDGFGEARAGQEGLSGLAAAWHAAGPKGMSAAEFREDLRDDSIGLSLGGGGGRTAGSLSAPPDRLDKAADRLRAVLLEPALDEAALSRLKRSQRASIAQARQTPGSSARTLALMLVAGDTPFVLEHVASARSTIDTIGRADVEAWRRAVLSRDNLVVAAAGPLAEPDLVRLVDRIFGELPERSAVPERPSTAFRGDARTVVMERPVAQTQLVLAGGTGLRTHDADETLRSNLANQAFSSGPASRLFRSVREELGATYGSQSSFVTLGDEAAVFMITSAVDHALAGRALAALREQYARFHRDGITEAELAPLRARAANGAEEGLVRSEVAGALRNAMTRGRNPAEVAAMSRRIAAATAPEVNAVIRERLPAPPLTTVIVAPSAEGFSADCVVRRDQALEACLEP</sequence>
<keyword evidence="2" id="KW-0645">Protease</keyword>
<dbReference type="Proteomes" id="UP000323142">
    <property type="component" value="Unassembled WGS sequence"/>
</dbReference>
<feature type="domain" description="Peptidase M16 C-terminal" evidence="4">
    <location>
        <begin position="188"/>
        <end position="360"/>
    </location>
</feature>
<comment type="similarity">
    <text evidence="1">Belongs to the peptidase M16 family.</text>
</comment>
<proteinExistence type="inferred from homology"/>
<gene>
    <name evidence="5" type="ORF">F0L46_20130</name>
</gene>
<dbReference type="RefSeq" id="WP_149820905.1">
    <property type="nucleotide sequence ID" value="NZ_VUOA01000036.1"/>
</dbReference>
<evidence type="ECO:0000256" key="2">
    <source>
        <dbReference type="ARBA" id="ARBA00023049"/>
    </source>
</evidence>
<dbReference type="InterPro" id="IPR011249">
    <property type="entry name" value="Metalloenz_LuxS/M16"/>
</dbReference>
<evidence type="ECO:0000313" key="5">
    <source>
        <dbReference type="EMBL" id="KAA2235326.1"/>
    </source>
</evidence>
<feature type="chain" id="PRO_5022883099" evidence="3">
    <location>
        <begin position="21"/>
        <end position="454"/>
    </location>
</feature>
<dbReference type="InterPro" id="IPR007863">
    <property type="entry name" value="Peptidase_M16_C"/>
</dbReference>
<evidence type="ECO:0000256" key="1">
    <source>
        <dbReference type="ARBA" id="ARBA00007261"/>
    </source>
</evidence>
<dbReference type="Pfam" id="PF05193">
    <property type="entry name" value="Peptidase_M16_C"/>
    <property type="match status" value="1"/>
</dbReference>
<evidence type="ECO:0000259" key="4">
    <source>
        <dbReference type="Pfam" id="PF05193"/>
    </source>
</evidence>
<protein>
    <submittedName>
        <fullName evidence="5">Insulinase family protein</fullName>
    </submittedName>
</protein>
<feature type="signal peptide" evidence="3">
    <location>
        <begin position="1"/>
        <end position="20"/>
    </location>
</feature>
<dbReference type="SUPFAM" id="SSF63411">
    <property type="entry name" value="LuxS/MPP-like metallohydrolase"/>
    <property type="match status" value="2"/>
</dbReference>
<dbReference type="Gene3D" id="3.30.830.10">
    <property type="entry name" value="Metalloenzyme, LuxS/M16 peptidase-like"/>
    <property type="match status" value="2"/>
</dbReference>
<keyword evidence="6" id="KW-1185">Reference proteome</keyword>
<keyword evidence="2" id="KW-0378">Hydrolase</keyword>
<evidence type="ECO:0000313" key="6">
    <source>
        <dbReference type="Proteomes" id="UP000323142"/>
    </source>
</evidence>
<comment type="caution">
    <text evidence="5">The sequence shown here is derived from an EMBL/GenBank/DDBJ whole genome shotgun (WGS) entry which is preliminary data.</text>
</comment>
<keyword evidence="2" id="KW-0482">Metalloprotease</keyword>
<dbReference type="InterPro" id="IPR050361">
    <property type="entry name" value="MPP/UQCRC_Complex"/>
</dbReference>
<dbReference type="GO" id="GO:0046872">
    <property type="term" value="F:metal ion binding"/>
    <property type="evidence" value="ECO:0007669"/>
    <property type="project" value="InterPro"/>
</dbReference>
<dbReference type="EMBL" id="VUOA01000036">
    <property type="protein sequence ID" value="KAA2235326.1"/>
    <property type="molecule type" value="Genomic_DNA"/>
</dbReference>
<dbReference type="PANTHER" id="PTHR11851:SF49">
    <property type="entry name" value="MITOCHONDRIAL-PROCESSING PEPTIDASE SUBUNIT ALPHA"/>
    <property type="match status" value="1"/>
</dbReference>
<dbReference type="AlphaFoldDB" id="A0A5B2V926"/>
<evidence type="ECO:0000256" key="3">
    <source>
        <dbReference type="SAM" id="SignalP"/>
    </source>
</evidence>
<reference evidence="5 6" key="2">
    <citation type="submission" date="2019-09" db="EMBL/GenBank/DDBJ databases">
        <authorList>
            <person name="Jin C."/>
        </authorList>
    </citation>
    <scope>NUCLEOTIDE SEQUENCE [LARGE SCALE GENOMIC DNA]</scope>
    <source>
        <strain evidence="5 6">BN140002</strain>
    </source>
</reference>
<dbReference type="GO" id="GO:0008237">
    <property type="term" value="F:metallopeptidase activity"/>
    <property type="evidence" value="ECO:0007669"/>
    <property type="project" value="UniProtKB-KW"/>
</dbReference>
<dbReference type="OrthoDB" id="9811314at2"/>
<name>A0A5B2V926_9HYPH</name>
<keyword evidence="3" id="KW-0732">Signal</keyword>
<accession>A0A5B2V926</accession>
<reference evidence="5 6" key="1">
    <citation type="submission" date="2019-09" db="EMBL/GenBank/DDBJ databases">
        <title>Salinarimonas rosea gen. nov., sp. nov., a new member of the a-2 subgroup of the Proteobacteria.</title>
        <authorList>
            <person name="Liu J."/>
        </authorList>
    </citation>
    <scope>NUCLEOTIDE SEQUENCE [LARGE SCALE GENOMIC DNA]</scope>
    <source>
        <strain evidence="5 6">BN140002</strain>
    </source>
</reference>
<dbReference type="PANTHER" id="PTHR11851">
    <property type="entry name" value="METALLOPROTEASE"/>
    <property type="match status" value="1"/>
</dbReference>
<organism evidence="5 6">
    <name type="scientific">Salinarimonas soli</name>
    <dbReference type="NCBI Taxonomy" id="1638099"/>
    <lineage>
        <taxon>Bacteria</taxon>
        <taxon>Pseudomonadati</taxon>
        <taxon>Pseudomonadota</taxon>
        <taxon>Alphaproteobacteria</taxon>
        <taxon>Hyphomicrobiales</taxon>
        <taxon>Salinarimonadaceae</taxon>
        <taxon>Salinarimonas</taxon>
    </lineage>
</organism>